<comment type="caution">
    <text evidence="8">Lacks conserved residue(s) required for the propagation of feature annotation.</text>
</comment>
<evidence type="ECO:0000256" key="5">
    <source>
        <dbReference type="ARBA" id="ARBA00023136"/>
    </source>
</evidence>
<dbReference type="GO" id="GO:0030424">
    <property type="term" value="C:axon"/>
    <property type="evidence" value="ECO:0007669"/>
    <property type="project" value="TreeGrafter"/>
</dbReference>
<proteinExistence type="inferred from homology"/>
<dbReference type="AlphaFoldDB" id="A0A6L2Q7Q0"/>
<keyword evidence="7 8" id="KW-0807">Transducer</keyword>
<comment type="function">
    <text evidence="8">Gustatory receptor which mediates acceptance or avoidance behavior, depending on its substrates.</text>
</comment>
<keyword evidence="2 8" id="KW-1003">Cell membrane</keyword>
<protein>
    <recommendedName>
        <fullName evidence="8">Gustatory receptor</fullName>
    </recommendedName>
</protein>
<keyword evidence="6 8" id="KW-0675">Receptor</keyword>
<dbReference type="GO" id="GO:0043025">
    <property type="term" value="C:neuronal cell body"/>
    <property type="evidence" value="ECO:0007669"/>
    <property type="project" value="TreeGrafter"/>
</dbReference>
<name>A0A6L2Q7Q0_COPFO</name>
<keyword evidence="10" id="KW-1185">Reference proteome</keyword>
<dbReference type="Pfam" id="PF08395">
    <property type="entry name" value="7tm_7"/>
    <property type="match status" value="1"/>
</dbReference>
<evidence type="ECO:0000313" key="9">
    <source>
        <dbReference type="EMBL" id="GFG40899.1"/>
    </source>
</evidence>
<reference evidence="10" key="1">
    <citation type="submission" date="2020-01" db="EMBL/GenBank/DDBJ databases">
        <title>Draft genome sequence of the Termite Coptotermes fromosanus.</title>
        <authorList>
            <person name="Itakura S."/>
            <person name="Yosikawa Y."/>
            <person name="Umezawa K."/>
        </authorList>
    </citation>
    <scope>NUCLEOTIDE SEQUENCE [LARGE SCALE GENOMIC DNA]</scope>
</reference>
<feature type="transmembrane region" description="Helical" evidence="8">
    <location>
        <begin position="473"/>
        <end position="493"/>
    </location>
</feature>
<dbReference type="PANTHER" id="PTHR21143">
    <property type="entry name" value="INVERTEBRATE GUSTATORY RECEPTOR"/>
    <property type="match status" value="1"/>
</dbReference>
<evidence type="ECO:0000256" key="1">
    <source>
        <dbReference type="ARBA" id="ARBA00004651"/>
    </source>
</evidence>
<dbReference type="GO" id="GO:0007165">
    <property type="term" value="P:signal transduction"/>
    <property type="evidence" value="ECO:0007669"/>
    <property type="project" value="UniProtKB-KW"/>
</dbReference>
<comment type="similarity">
    <text evidence="8">Belongs to the insect chemoreceptor superfamily. Gustatory receptor (GR) family.</text>
</comment>
<evidence type="ECO:0000256" key="8">
    <source>
        <dbReference type="RuleBase" id="RU363108"/>
    </source>
</evidence>
<keyword evidence="5 8" id="KW-0472">Membrane</keyword>
<dbReference type="InParanoid" id="A0A6L2Q7Q0"/>
<organism evidence="9 10">
    <name type="scientific">Coptotermes formosanus</name>
    <name type="common">Formosan subterranean termite</name>
    <dbReference type="NCBI Taxonomy" id="36987"/>
    <lineage>
        <taxon>Eukaryota</taxon>
        <taxon>Metazoa</taxon>
        <taxon>Ecdysozoa</taxon>
        <taxon>Arthropoda</taxon>
        <taxon>Hexapoda</taxon>
        <taxon>Insecta</taxon>
        <taxon>Pterygota</taxon>
        <taxon>Neoptera</taxon>
        <taxon>Polyneoptera</taxon>
        <taxon>Dictyoptera</taxon>
        <taxon>Blattodea</taxon>
        <taxon>Blattoidea</taxon>
        <taxon>Termitoidae</taxon>
        <taxon>Rhinotermitidae</taxon>
        <taxon>Coptotermes</taxon>
    </lineage>
</organism>
<comment type="caution">
    <text evidence="9">The sequence shown here is derived from an EMBL/GenBank/DDBJ whole genome shotgun (WGS) entry which is preliminary data.</text>
</comment>
<dbReference type="GO" id="GO:0030425">
    <property type="term" value="C:dendrite"/>
    <property type="evidence" value="ECO:0007669"/>
    <property type="project" value="TreeGrafter"/>
</dbReference>
<evidence type="ECO:0000256" key="2">
    <source>
        <dbReference type="ARBA" id="ARBA00022475"/>
    </source>
</evidence>
<evidence type="ECO:0000256" key="7">
    <source>
        <dbReference type="ARBA" id="ARBA00023224"/>
    </source>
</evidence>
<evidence type="ECO:0000256" key="4">
    <source>
        <dbReference type="ARBA" id="ARBA00022989"/>
    </source>
</evidence>
<dbReference type="GO" id="GO:0007635">
    <property type="term" value="P:chemosensory behavior"/>
    <property type="evidence" value="ECO:0007669"/>
    <property type="project" value="TreeGrafter"/>
</dbReference>
<dbReference type="Proteomes" id="UP000502823">
    <property type="component" value="Unassembled WGS sequence"/>
</dbReference>
<evidence type="ECO:0000313" key="10">
    <source>
        <dbReference type="Proteomes" id="UP000502823"/>
    </source>
</evidence>
<feature type="transmembrane region" description="Helical" evidence="8">
    <location>
        <begin position="360"/>
        <end position="379"/>
    </location>
</feature>
<dbReference type="GO" id="GO:0008049">
    <property type="term" value="P:male courtship behavior"/>
    <property type="evidence" value="ECO:0007669"/>
    <property type="project" value="TreeGrafter"/>
</dbReference>
<keyword evidence="4 8" id="KW-1133">Transmembrane helix</keyword>
<accession>A0A6L2Q7Q0</accession>
<gene>
    <name evidence="9" type="ORF">Cfor_01462</name>
</gene>
<dbReference type="GO" id="GO:0050909">
    <property type="term" value="P:sensory perception of taste"/>
    <property type="evidence" value="ECO:0007669"/>
    <property type="project" value="InterPro"/>
</dbReference>
<dbReference type="GO" id="GO:0005886">
    <property type="term" value="C:plasma membrane"/>
    <property type="evidence" value="ECO:0007669"/>
    <property type="project" value="UniProtKB-SubCell"/>
</dbReference>
<feature type="transmembrane region" description="Helical" evidence="8">
    <location>
        <begin position="239"/>
        <end position="258"/>
    </location>
</feature>
<dbReference type="FunCoup" id="A0A6L2Q7Q0">
    <property type="interactions" value="15"/>
</dbReference>
<dbReference type="InterPro" id="IPR013604">
    <property type="entry name" value="7TM_chemorcpt"/>
</dbReference>
<dbReference type="OrthoDB" id="6366728at2759"/>
<dbReference type="PANTHER" id="PTHR21143:SF133">
    <property type="entry name" value="GUSTATORY AND PHEROMONE RECEPTOR 32A-RELATED"/>
    <property type="match status" value="1"/>
</dbReference>
<evidence type="ECO:0000256" key="6">
    <source>
        <dbReference type="ARBA" id="ARBA00023170"/>
    </source>
</evidence>
<sequence length="496" mass="55552">MPCRQRLLRLITQLVLPQQGTCLRCKARPGAFFPEVQYTAADKAQQYSNLFAIVTFGRQADIFPMSGSTIYTAVSPLYLVSKLLGLAPYTLIKTGTVGFPDTTRKSYFGFSTLHNYIMFIYMLGWFIYDLTWEAIYRYPKLSSSSTIPIIIRNITCAGTCLSTLIFSHRGTLREFSSKIALVDHILLGSKASSSYMKTKLILVTQILMLFVFSVFMFIFDLNGIIVDSKSMVKQASWNTGTAVVTIMVMHYLLFVWILKDRFGKLNAQLSAMVVPGLEEETLVSLFSILDPPNKGYYAGEIDFMHGSRLVNTKDPRFLSVSKSKSQEVQYSNINIRALRLAHCILRDTVQSVNSDYGFQILFEISYAFVSFVMFSFFAMGAKNDPSLAECEEGSSCVRVITDFCISCVCIIKILTIAASCHAVSSEISSTSRIVQKLLSPRHISADALSELQLFSQQLWSNDPRFTAFGFFELNLNLCCSVAGTATTYIVVLLQLK</sequence>
<comment type="subcellular location">
    <subcellularLocation>
        <location evidence="1 8">Cell membrane</location>
        <topology evidence="1 8">Multi-pass membrane protein</topology>
    </subcellularLocation>
</comment>
<keyword evidence="3 8" id="KW-0812">Transmembrane</keyword>
<feature type="transmembrane region" description="Helical" evidence="8">
    <location>
        <begin position="107"/>
        <end position="127"/>
    </location>
</feature>
<evidence type="ECO:0000256" key="3">
    <source>
        <dbReference type="ARBA" id="ARBA00022692"/>
    </source>
</evidence>
<dbReference type="EMBL" id="BLKM01002754">
    <property type="protein sequence ID" value="GFG40899.1"/>
    <property type="molecule type" value="Genomic_DNA"/>
</dbReference>
<feature type="transmembrane region" description="Helical" evidence="8">
    <location>
        <begin position="200"/>
        <end position="219"/>
    </location>
</feature>